<evidence type="ECO:0000313" key="3">
    <source>
        <dbReference type="Proteomes" id="UP001303647"/>
    </source>
</evidence>
<dbReference type="EMBL" id="MU857684">
    <property type="protein sequence ID" value="KAK4246019.1"/>
    <property type="molecule type" value="Genomic_DNA"/>
</dbReference>
<protein>
    <recommendedName>
        <fullName evidence="4">Rhodopsin</fullName>
    </recommendedName>
</protein>
<feature type="compositionally biased region" description="Pro residues" evidence="1">
    <location>
        <begin position="13"/>
        <end position="28"/>
    </location>
</feature>
<feature type="compositionally biased region" description="Pro residues" evidence="1">
    <location>
        <begin position="37"/>
        <end position="53"/>
    </location>
</feature>
<sequence length="125" mass="13547">MSQYPPQGGYPPQGYPPPQGGYPPPQGYPPQGYAPQGYPPPGPPPQGYYPPQQPMQYQEAPPAKEEKSHGLSLRFAVAGSVEKPASAVSNAWIAASKQYSNDELISAIYAPELEPKQKERTSHDL</sequence>
<dbReference type="PRINTS" id="PR00239">
    <property type="entry name" value="RHODOPSNTAIL"/>
</dbReference>
<dbReference type="Proteomes" id="UP001303647">
    <property type="component" value="Unassembled WGS sequence"/>
</dbReference>
<gene>
    <name evidence="2" type="ORF">C7999DRAFT_33574</name>
</gene>
<proteinExistence type="predicted"/>
<feature type="region of interest" description="Disordered" evidence="1">
    <location>
        <begin position="1"/>
        <end position="70"/>
    </location>
</feature>
<reference evidence="2" key="2">
    <citation type="submission" date="2023-05" db="EMBL/GenBank/DDBJ databases">
        <authorList>
            <consortium name="Lawrence Berkeley National Laboratory"/>
            <person name="Steindorff A."/>
            <person name="Hensen N."/>
            <person name="Bonometti L."/>
            <person name="Westerberg I."/>
            <person name="Brannstrom I.O."/>
            <person name="Guillou S."/>
            <person name="Cros-Aarteil S."/>
            <person name="Calhoun S."/>
            <person name="Haridas S."/>
            <person name="Kuo A."/>
            <person name="Mondo S."/>
            <person name="Pangilinan J."/>
            <person name="Riley R."/>
            <person name="Labutti K."/>
            <person name="Andreopoulos B."/>
            <person name="Lipzen A."/>
            <person name="Chen C."/>
            <person name="Yanf M."/>
            <person name="Daum C."/>
            <person name="Ng V."/>
            <person name="Clum A."/>
            <person name="Ohm R."/>
            <person name="Martin F."/>
            <person name="Silar P."/>
            <person name="Natvig D."/>
            <person name="Lalanne C."/>
            <person name="Gautier V."/>
            <person name="Ament-Velasquez S.L."/>
            <person name="Kruys A."/>
            <person name="Hutchinson M.I."/>
            <person name="Powell A.J."/>
            <person name="Barry K."/>
            <person name="Miller A.N."/>
            <person name="Grigoriev I.V."/>
            <person name="Debuchy R."/>
            <person name="Gladieux P."/>
            <person name="Thoren M.H."/>
            <person name="Johannesson H."/>
        </authorList>
    </citation>
    <scope>NUCLEOTIDE SEQUENCE</scope>
    <source>
        <strain evidence="2">CBS 359.72</strain>
    </source>
</reference>
<keyword evidence="3" id="KW-1185">Reference proteome</keyword>
<dbReference type="AlphaFoldDB" id="A0AAN7HNE9"/>
<accession>A0AAN7HNE9</accession>
<evidence type="ECO:0008006" key="4">
    <source>
        <dbReference type="Google" id="ProtNLM"/>
    </source>
</evidence>
<reference evidence="2" key="1">
    <citation type="journal article" date="2023" name="Mol. Phylogenet. Evol.">
        <title>Genome-scale phylogeny and comparative genomics of the fungal order Sordariales.</title>
        <authorList>
            <person name="Hensen N."/>
            <person name="Bonometti L."/>
            <person name="Westerberg I."/>
            <person name="Brannstrom I.O."/>
            <person name="Guillou S."/>
            <person name="Cros-Aarteil S."/>
            <person name="Calhoun S."/>
            <person name="Haridas S."/>
            <person name="Kuo A."/>
            <person name="Mondo S."/>
            <person name="Pangilinan J."/>
            <person name="Riley R."/>
            <person name="LaButti K."/>
            <person name="Andreopoulos B."/>
            <person name="Lipzen A."/>
            <person name="Chen C."/>
            <person name="Yan M."/>
            <person name="Daum C."/>
            <person name="Ng V."/>
            <person name="Clum A."/>
            <person name="Steindorff A."/>
            <person name="Ohm R.A."/>
            <person name="Martin F."/>
            <person name="Silar P."/>
            <person name="Natvig D.O."/>
            <person name="Lalanne C."/>
            <person name="Gautier V."/>
            <person name="Ament-Velasquez S.L."/>
            <person name="Kruys A."/>
            <person name="Hutchinson M.I."/>
            <person name="Powell A.J."/>
            <person name="Barry K."/>
            <person name="Miller A.N."/>
            <person name="Grigoriev I.V."/>
            <person name="Debuchy R."/>
            <person name="Gladieux P."/>
            <person name="Hiltunen Thoren M."/>
            <person name="Johannesson H."/>
        </authorList>
    </citation>
    <scope>NUCLEOTIDE SEQUENCE</scope>
    <source>
        <strain evidence="2">CBS 359.72</strain>
    </source>
</reference>
<comment type="caution">
    <text evidence="2">The sequence shown here is derived from an EMBL/GenBank/DDBJ whole genome shotgun (WGS) entry which is preliminary data.</text>
</comment>
<evidence type="ECO:0000313" key="2">
    <source>
        <dbReference type="EMBL" id="KAK4246019.1"/>
    </source>
</evidence>
<organism evidence="2 3">
    <name type="scientific">Corynascus novoguineensis</name>
    <dbReference type="NCBI Taxonomy" id="1126955"/>
    <lineage>
        <taxon>Eukaryota</taxon>
        <taxon>Fungi</taxon>
        <taxon>Dikarya</taxon>
        <taxon>Ascomycota</taxon>
        <taxon>Pezizomycotina</taxon>
        <taxon>Sordariomycetes</taxon>
        <taxon>Sordariomycetidae</taxon>
        <taxon>Sordariales</taxon>
        <taxon>Chaetomiaceae</taxon>
        <taxon>Corynascus</taxon>
    </lineage>
</organism>
<name>A0AAN7HNE9_9PEZI</name>
<feature type="compositionally biased region" description="Low complexity" evidence="1">
    <location>
        <begin position="1"/>
        <end position="12"/>
    </location>
</feature>
<evidence type="ECO:0000256" key="1">
    <source>
        <dbReference type="SAM" id="MobiDB-lite"/>
    </source>
</evidence>